<dbReference type="CDD" id="cd15848">
    <property type="entry name" value="SNARE_syntaxin1-like"/>
    <property type="match status" value="1"/>
</dbReference>
<dbReference type="InterPro" id="IPR000727">
    <property type="entry name" value="T_SNARE_dom"/>
</dbReference>
<dbReference type="GO" id="GO:0000149">
    <property type="term" value="F:SNARE binding"/>
    <property type="evidence" value="ECO:0007669"/>
    <property type="project" value="TreeGrafter"/>
</dbReference>
<keyword evidence="8" id="KW-0812">Transmembrane</keyword>
<dbReference type="GO" id="GO:0031201">
    <property type="term" value="C:SNARE complex"/>
    <property type="evidence" value="ECO:0007669"/>
    <property type="project" value="TreeGrafter"/>
</dbReference>
<dbReference type="GO" id="GO:0012505">
    <property type="term" value="C:endomembrane system"/>
    <property type="evidence" value="ECO:0007669"/>
    <property type="project" value="TreeGrafter"/>
</dbReference>
<evidence type="ECO:0000256" key="1">
    <source>
        <dbReference type="ARBA" id="ARBA00009063"/>
    </source>
</evidence>
<evidence type="ECO:0000259" key="9">
    <source>
        <dbReference type="PROSITE" id="PS50192"/>
    </source>
</evidence>
<dbReference type="InterPro" id="IPR006011">
    <property type="entry name" value="Syntaxin_N"/>
</dbReference>
<dbReference type="Gene3D" id="1.20.5.110">
    <property type="match status" value="1"/>
</dbReference>
<dbReference type="CDD" id="cd00179">
    <property type="entry name" value="SynN"/>
    <property type="match status" value="1"/>
</dbReference>
<dbReference type="InterPro" id="IPR006012">
    <property type="entry name" value="Syntaxin/epimorphin_CS"/>
</dbReference>
<keyword evidence="2" id="KW-0813">Transport</keyword>
<dbReference type="PROSITE" id="PS50192">
    <property type="entry name" value="T_SNARE"/>
    <property type="match status" value="1"/>
</dbReference>
<feature type="region of interest" description="Disordered" evidence="7">
    <location>
        <begin position="1"/>
        <end position="24"/>
    </location>
</feature>
<feature type="domain" description="T-SNARE coiled-coil homology" evidence="9">
    <location>
        <begin position="199"/>
        <end position="261"/>
    </location>
</feature>
<reference evidence="10 11" key="1">
    <citation type="submission" date="2018-04" db="EMBL/GenBank/DDBJ databases">
        <authorList>
            <person name="Vogel A."/>
        </authorList>
    </citation>
    <scope>NUCLEOTIDE SEQUENCE [LARGE SCALE GENOMIC DNA]</scope>
</reference>
<dbReference type="AlphaFoldDB" id="A0A484K476"/>
<organism evidence="10 11">
    <name type="scientific">Cuscuta campestris</name>
    <dbReference type="NCBI Taxonomy" id="132261"/>
    <lineage>
        <taxon>Eukaryota</taxon>
        <taxon>Viridiplantae</taxon>
        <taxon>Streptophyta</taxon>
        <taxon>Embryophyta</taxon>
        <taxon>Tracheophyta</taxon>
        <taxon>Spermatophyta</taxon>
        <taxon>Magnoliopsida</taxon>
        <taxon>eudicotyledons</taxon>
        <taxon>Gunneridae</taxon>
        <taxon>Pentapetalae</taxon>
        <taxon>asterids</taxon>
        <taxon>lamiids</taxon>
        <taxon>Solanales</taxon>
        <taxon>Convolvulaceae</taxon>
        <taxon>Cuscuteae</taxon>
        <taxon>Cuscuta</taxon>
        <taxon>Cuscuta subgen. Grammica</taxon>
        <taxon>Cuscuta sect. Cleistogrammica</taxon>
    </lineage>
</organism>
<dbReference type="GO" id="GO:0006886">
    <property type="term" value="P:intracellular protein transport"/>
    <property type="evidence" value="ECO:0007669"/>
    <property type="project" value="InterPro"/>
</dbReference>
<dbReference type="EMBL" id="OOIL02000014">
    <property type="protein sequence ID" value="VFQ59345.1"/>
    <property type="molecule type" value="Genomic_DNA"/>
</dbReference>
<dbReference type="Gene3D" id="1.20.58.70">
    <property type="match status" value="1"/>
</dbReference>
<evidence type="ECO:0000256" key="5">
    <source>
        <dbReference type="ARBA" id="ARBA00023054"/>
    </source>
</evidence>
<dbReference type="OrthoDB" id="10255013at2759"/>
<dbReference type="SMART" id="SM00503">
    <property type="entry name" value="SynN"/>
    <property type="match status" value="1"/>
</dbReference>
<dbReference type="SUPFAM" id="SSF47661">
    <property type="entry name" value="t-snare proteins"/>
    <property type="match status" value="1"/>
</dbReference>
<dbReference type="InterPro" id="IPR010989">
    <property type="entry name" value="SNARE"/>
</dbReference>
<dbReference type="GO" id="GO:0005484">
    <property type="term" value="F:SNAP receptor activity"/>
    <property type="evidence" value="ECO:0007669"/>
    <property type="project" value="InterPro"/>
</dbReference>
<dbReference type="PANTHER" id="PTHR19957:SF80">
    <property type="entry name" value="SYNTAXIN-121"/>
    <property type="match status" value="1"/>
</dbReference>
<comment type="similarity">
    <text evidence="1 6">Belongs to the syntaxin family.</text>
</comment>
<accession>A0A484K476</accession>
<dbReference type="Proteomes" id="UP000595140">
    <property type="component" value="Unassembled WGS sequence"/>
</dbReference>
<sequence length="299" mass="33429">MNDLFSGSSPRQRDNQSVEMTGTGGGVNLDQFFADVEVIDNDLRDLDQTRSILCTSHDRSKTLHNARQLNDLRGEMDADVSQALTKAKLVKVRLEALDRSNAASRTVPGCGPGSSADRTRTSVVNGLRKKLRDSMAQFNELREKMAAEYRETVERRYYTVTGERAEEAVVDALISTGQSETILQKAIGEKGRGEVMEAMAEIQERHAAVKEVERSLNELNQVFVDMAVLVERQGADLEDIEGHVNRASSFVRGGTQNLEVARKRQRNTRKWACIGIAILLLLIFILVLSLQPWKKKKKN</sequence>
<dbReference type="FunFam" id="1.20.5.110:FF:000008">
    <property type="entry name" value="Syntaxin 132"/>
    <property type="match status" value="1"/>
</dbReference>
<keyword evidence="3" id="KW-0653">Protein transport</keyword>
<dbReference type="GO" id="GO:0048278">
    <property type="term" value="P:vesicle docking"/>
    <property type="evidence" value="ECO:0007669"/>
    <property type="project" value="TreeGrafter"/>
</dbReference>
<evidence type="ECO:0000256" key="3">
    <source>
        <dbReference type="ARBA" id="ARBA00022927"/>
    </source>
</evidence>
<feature type="compositionally biased region" description="Polar residues" evidence="7">
    <location>
        <begin position="1"/>
        <end position="10"/>
    </location>
</feature>
<proteinExistence type="inferred from homology"/>
<keyword evidence="4" id="KW-0007">Acetylation</keyword>
<keyword evidence="5" id="KW-0175">Coiled coil</keyword>
<evidence type="ECO:0000256" key="8">
    <source>
        <dbReference type="SAM" id="Phobius"/>
    </source>
</evidence>
<dbReference type="PROSITE" id="PS00914">
    <property type="entry name" value="SYNTAXIN"/>
    <property type="match status" value="1"/>
</dbReference>
<dbReference type="GO" id="GO:0006906">
    <property type="term" value="P:vesicle fusion"/>
    <property type="evidence" value="ECO:0007669"/>
    <property type="project" value="TreeGrafter"/>
</dbReference>
<dbReference type="PANTHER" id="PTHR19957">
    <property type="entry name" value="SYNTAXIN"/>
    <property type="match status" value="1"/>
</dbReference>
<keyword evidence="8" id="KW-0472">Membrane</keyword>
<evidence type="ECO:0000256" key="2">
    <source>
        <dbReference type="ARBA" id="ARBA00022448"/>
    </source>
</evidence>
<dbReference type="Pfam" id="PF05739">
    <property type="entry name" value="SNARE"/>
    <property type="match status" value="1"/>
</dbReference>
<dbReference type="GO" id="GO:0005886">
    <property type="term" value="C:plasma membrane"/>
    <property type="evidence" value="ECO:0007669"/>
    <property type="project" value="TreeGrafter"/>
</dbReference>
<keyword evidence="8" id="KW-1133">Transmembrane helix</keyword>
<evidence type="ECO:0000313" key="11">
    <source>
        <dbReference type="Proteomes" id="UP000595140"/>
    </source>
</evidence>
<dbReference type="Pfam" id="PF00804">
    <property type="entry name" value="Syntaxin"/>
    <property type="match status" value="1"/>
</dbReference>
<gene>
    <name evidence="10" type="ORF">CCAM_LOCUS1121</name>
</gene>
<evidence type="ECO:0000256" key="6">
    <source>
        <dbReference type="RuleBase" id="RU003858"/>
    </source>
</evidence>
<evidence type="ECO:0000256" key="7">
    <source>
        <dbReference type="SAM" id="MobiDB-lite"/>
    </source>
</evidence>
<name>A0A484K476_9ASTE</name>
<dbReference type="SMART" id="SM00397">
    <property type="entry name" value="t_SNARE"/>
    <property type="match status" value="1"/>
</dbReference>
<protein>
    <recommendedName>
        <fullName evidence="9">t-SNARE coiled-coil homology domain-containing protein</fullName>
    </recommendedName>
</protein>
<dbReference type="FunFam" id="1.20.58.70:FF:000003">
    <property type="entry name" value="Qa-SNARE, Sso1/Syntaxin1-type, SYP12A-group"/>
    <property type="match status" value="1"/>
</dbReference>
<evidence type="ECO:0000313" key="10">
    <source>
        <dbReference type="EMBL" id="VFQ59345.1"/>
    </source>
</evidence>
<evidence type="ECO:0000256" key="4">
    <source>
        <dbReference type="ARBA" id="ARBA00022990"/>
    </source>
</evidence>
<keyword evidence="11" id="KW-1185">Reference proteome</keyword>
<feature type="transmembrane region" description="Helical" evidence="8">
    <location>
        <begin position="271"/>
        <end position="290"/>
    </location>
</feature>
<dbReference type="InterPro" id="IPR045242">
    <property type="entry name" value="Syntaxin"/>
</dbReference>
<dbReference type="GO" id="GO:0006887">
    <property type="term" value="P:exocytosis"/>
    <property type="evidence" value="ECO:0007669"/>
    <property type="project" value="TreeGrafter"/>
</dbReference>